<dbReference type="InterPro" id="IPR036388">
    <property type="entry name" value="WH-like_DNA-bd_sf"/>
</dbReference>
<keyword evidence="6" id="KW-1185">Reference proteome</keyword>
<dbReference type="GO" id="GO:0043565">
    <property type="term" value="F:sequence-specific DNA binding"/>
    <property type="evidence" value="ECO:0007669"/>
    <property type="project" value="InterPro"/>
</dbReference>
<gene>
    <name evidence="5" type="ORF">EJ997_08165</name>
</gene>
<dbReference type="SMART" id="SM00895">
    <property type="entry name" value="FCD"/>
    <property type="match status" value="1"/>
</dbReference>
<dbReference type="Pfam" id="PF00392">
    <property type="entry name" value="GntR"/>
    <property type="match status" value="1"/>
</dbReference>
<evidence type="ECO:0000256" key="2">
    <source>
        <dbReference type="ARBA" id="ARBA00023125"/>
    </source>
</evidence>
<dbReference type="Gene3D" id="1.10.10.10">
    <property type="entry name" value="Winged helix-like DNA-binding domain superfamily/Winged helix DNA-binding domain"/>
    <property type="match status" value="1"/>
</dbReference>
<dbReference type="InterPro" id="IPR011711">
    <property type="entry name" value="GntR_C"/>
</dbReference>
<dbReference type="PRINTS" id="PR00033">
    <property type="entry name" value="HTHASNC"/>
</dbReference>
<dbReference type="KEGG" id="flh:EJ997_08165"/>
<dbReference type="Proteomes" id="UP000280344">
    <property type="component" value="Chromosome"/>
</dbReference>
<reference evidence="5 6" key="1">
    <citation type="submission" date="2018-12" db="EMBL/GenBank/DDBJ databases">
        <title>Complete genome sequence of Flaviflexus sp. H23T48.</title>
        <authorList>
            <person name="Bae J.-W."/>
            <person name="Lee J.-Y."/>
        </authorList>
    </citation>
    <scope>NUCLEOTIDE SEQUENCE [LARGE SCALE GENOMIC DNA]</scope>
    <source>
        <strain evidence="5 6">H23T48</strain>
    </source>
</reference>
<evidence type="ECO:0000313" key="6">
    <source>
        <dbReference type="Proteomes" id="UP000280344"/>
    </source>
</evidence>
<dbReference type="InterPro" id="IPR000485">
    <property type="entry name" value="AsnC-type_HTH_dom"/>
</dbReference>
<organism evidence="5 6">
    <name type="scientific">Flaviflexus ciconiae</name>
    <dbReference type="NCBI Taxonomy" id="2496867"/>
    <lineage>
        <taxon>Bacteria</taxon>
        <taxon>Bacillati</taxon>
        <taxon>Actinomycetota</taxon>
        <taxon>Actinomycetes</taxon>
        <taxon>Actinomycetales</taxon>
        <taxon>Actinomycetaceae</taxon>
        <taxon>Flaviflexus</taxon>
    </lineage>
</organism>
<evidence type="ECO:0000256" key="1">
    <source>
        <dbReference type="ARBA" id="ARBA00023015"/>
    </source>
</evidence>
<evidence type="ECO:0000313" key="5">
    <source>
        <dbReference type="EMBL" id="AZQ77308.1"/>
    </source>
</evidence>
<keyword evidence="1" id="KW-0805">Transcription regulation</keyword>
<dbReference type="EMBL" id="CP034593">
    <property type="protein sequence ID" value="AZQ77308.1"/>
    <property type="molecule type" value="Genomic_DNA"/>
</dbReference>
<evidence type="ECO:0000256" key="3">
    <source>
        <dbReference type="ARBA" id="ARBA00023163"/>
    </source>
</evidence>
<dbReference type="RefSeq" id="WP_126704112.1">
    <property type="nucleotide sequence ID" value="NZ_CP034593.1"/>
</dbReference>
<keyword evidence="3" id="KW-0804">Transcription</keyword>
<dbReference type="Gene3D" id="1.20.120.530">
    <property type="entry name" value="GntR ligand-binding domain-like"/>
    <property type="match status" value="1"/>
</dbReference>
<dbReference type="PANTHER" id="PTHR43537">
    <property type="entry name" value="TRANSCRIPTIONAL REGULATOR, GNTR FAMILY"/>
    <property type="match status" value="1"/>
</dbReference>
<dbReference type="SUPFAM" id="SSF46785">
    <property type="entry name" value="Winged helix' DNA-binding domain"/>
    <property type="match status" value="1"/>
</dbReference>
<accession>A0A3S9PY97</accession>
<dbReference type="InterPro" id="IPR000524">
    <property type="entry name" value="Tscrpt_reg_HTH_GntR"/>
</dbReference>
<dbReference type="CDD" id="cd07377">
    <property type="entry name" value="WHTH_GntR"/>
    <property type="match status" value="1"/>
</dbReference>
<dbReference type="Pfam" id="PF07729">
    <property type="entry name" value="FCD"/>
    <property type="match status" value="1"/>
</dbReference>
<dbReference type="GO" id="GO:0003700">
    <property type="term" value="F:DNA-binding transcription factor activity"/>
    <property type="evidence" value="ECO:0007669"/>
    <property type="project" value="InterPro"/>
</dbReference>
<dbReference type="OrthoDB" id="3267569at2"/>
<dbReference type="SUPFAM" id="SSF48008">
    <property type="entry name" value="GntR ligand-binding domain-like"/>
    <property type="match status" value="1"/>
</dbReference>
<dbReference type="PANTHER" id="PTHR43537:SF24">
    <property type="entry name" value="GLUCONATE OPERON TRANSCRIPTIONAL REPRESSOR"/>
    <property type="match status" value="1"/>
</dbReference>
<name>A0A3S9PY97_9ACTO</name>
<dbReference type="InterPro" id="IPR036390">
    <property type="entry name" value="WH_DNA-bd_sf"/>
</dbReference>
<dbReference type="AlphaFoldDB" id="A0A3S9PY97"/>
<feature type="domain" description="HTH gntR-type" evidence="4">
    <location>
        <begin position="7"/>
        <end position="74"/>
    </location>
</feature>
<dbReference type="PROSITE" id="PS50949">
    <property type="entry name" value="HTH_GNTR"/>
    <property type="match status" value="1"/>
</dbReference>
<proteinExistence type="predicted"/>
<keyword evidence="2" id="KW-0238">DNA-binding</keyword>
<protein>
    <submittedName>
        <fullName evidence="5">GntR family transcriptional regulator</fullName>
    </submittedName>
</protein>
<evidence type="ECO:0000259" key="4">
    <source>
        <dbReference type="PROSITE" id="PS50949"/>
    </source>
</evidence>
<dbReference type="SMART" id="SM00345">
    <property type="entry name" value="HTH_GNTR"/>
    <property type="match status" value="1"/>
</dbReference>
<dbReference type="InterPro" id="IPR008920">
    <property type="entry name" value="TF_FadR/GntR_C"/>
</dbReference>
<sequence>MGSGPAQTQAGYAHAQIRKAIINGEFTSGDRLLQAELAKQLNISVTPVREALSRLKEEGLIESVPHRGTTVAKLNIEQAEEIYAMRKPLEPILIRRNIDSIPDEDLARAARLIDKMKATDDLLTFTAINEDFHGITMGYDNSWTSRIVQQLAGIASPYVSFSLRLYPEQIEESHRAHEAILSAAADRDVERFIELEVAHLESTLVILRKLGDRV</sequence>